<dbReference type="Pfam" id="PF09718">
    <property type="entry name" value="Tape_meas_lam_C"/>
    <property type="match status" value="1"/>
</dbReference>
<dbReference type="InterPro" id="IPR006431">
    <property type="entry name" value="Phage_tape_meas_C"/>
</dbReference>
<reference evidence="4 5" key="1">
    <citation type="submission" date="2018-04" db="EMBL/GenBank/DDBJ databases">
        <title>Genomic Encyclopedia of Archaeal and Bacterial Type Strains, Phase II (KMG-II): from individual species to whole genera.</title>
        <authorList>
            <person name="Goeker M."/>
        </authorList>
    </citation>
    <scope>NUCLEOTIDE SEQUENCE [LARGE SCALE GENOMIC DNA]</scope>
    <source>
        <strain evidence="4 5">DSM 21823</strain>
    </source>
</reference>
<evidence type="ECO:0000313" key="4">
    <source>
        <dbReference type="EMBL" id="PTX51232.1"/>
    </source>
</evidence>
<dbReference type="AlphaFoldDB" id="A0A2T6B5C6"/>
<gene>
    <name evidence="4" type="ORF">C8N34_104353</name>
</gene>
<evidence type="ECO:0000313" key="5">
    <source>
        <dbReference type="Proteomes" id="UP000244224"/>
    </source>
</evidence>
<feature type="domain" description="Bacteriophage tail tape measure C-terminal" evidence="3">
    <location>
        <begin position="720"/>
        <end position="780"/>
    </location>
</feature>
<evidence type="ECO:0000256" key="1">
    <source>
        <dbReference type="SAM" id="Coils"/>
    </source>
</evidence>
<keyword evidence="1" id="KW-0175">Coiled coil</keyword>
<evidence type="ECO:0000259" key="2">
    <source>
        <dbReference type="Pfam" id="PF06791"/>
    </source>
</evidence>
<protein>
    <submittedName>
        <fullName evidence="4">Tail tape-measure protein</fullName>
    </submittedName>
</protein>
<organism evidence="4 5">
    <name type="scientific">Gemmobacter caeni</name>
    <dbReference type="NCBI Taxonomy" id="589035"/>
    <lineage>
        <taxon>Bacteria</taxon>
        <taxon>Pseudomonadati</taxon>
        <taxon>Pseudomonadota</taxon>
        <taxon>Alphaproteobacteria</taxon>
        <taxon>Rhodobacterales</taxon>
        <taxon>Paracoccaceae</taxon>
        <taxon>Gemmobacter</taxon>
    </lineage>
</organism>
<proteinExistence type="predicted"/>
<keyword evidence="5" id="KW-1185">Reference proteome</keyword>
<dbReference type="EMBL" id="QBKP01000004">
    <property type="protein sequence ID" value="PTX51232.1"/>
    <property type="molecule type" value="Genomic_DNA"/>
</dbReference>
<feature type="domain" description="Bacteriophage tail tape measure N-terminal" evidence="2">
    <location>
        <begin position="250"/>
        <end position="395"/>
    </location>
</feature>
<dbReference type="RefSeq" id="WP_108128560.1">
    <property type="nucleotide sequence ID" value="NZ_QBKP01000004.1"/>
</dbReference>
<dbReference type="Proteomes" id="UP000244224">
    <property type="component" value="Unassembled WGS sequence"/>
</dbReference>
<sequence>MEQTHELRLKIDAAAAEAGSKRFTAALSAVKKAVSDLDRAADGTFAKLANHRPEFNVAPITKATTATRELSTAMDKAGTASTKVGTQSQRAALAASMAMRQATTSAQKLAFRLEDLGDTAGVDRLDAAIDRLHAQLARAPDVAAVRVARSAYEDLRVEMTQTATAAEYARGAQAQLDRQARETAAAVDQHAASIASLRAEFQPLYQVSKNYEAQLDRIAKAERESILTSGQAETARQRAAQALLTAGQAADTFAGSGRNAAFAAQQVGFQLTDIAVMLQGGMSPLSIMVTQGGQLAGTFQTLGSRAQVFSALKSGLLGMVSPMSLITYGAIGLGAALYYGLSKAIPPTKSLAEALKDLDAAMNTAKSTAGEAANLEALTQKYAGARAEVQALANAKRDLARLEAETAYKDAKSSFYSDVGFNRWWDSLRGFAGTEEGRVRKLAQDFDLTTEAATRLNEQLLKAQSATTAETAASYYGQMRQTIVDAAGGMEKLTTAQKEVVGKINEMEGKAREFARLDMAKPVTDATTAANGLATSMSGVAAQALRVLNTLQALAGIKVNISAPVISTPALPKATPIAAPKASGDIFDRITNVTDVSYQPVKAAVTSTSTPAATKPAAAMTSRELQAVITASVTRTGALQAEKSAAEQLTDRLTSLQAETLTLQTVAAGTYATEEAARLYAEAATTAGGAIDDQTAAMIRQIDAAGKLNDELQRLVKDPAKEWLDSVPTWVEAGRHIEEQALDSLSNALADFATTGRFDINALGDAIAGTAARVVSDMAVKELVGMLGGNVTGAGAAGFGLGDLFGAMFGTVGAFAEGGLSTSPVGFASLTPANFRHAPHFAEGTANTSGIPAVLHDNEAVIPLSRGRKVGVELNGGTSTGGTIINAPQTITITTPDADSFRRSKKQVAADLAVAGARAARQNR</sequence>
<feature type="coiled-coil region" evidence="1">
    <location>
        <begin position="375"/>
        <end position="405"/>
    </location>
</feature>
<dbReference type="InterPro" id="IPR009628">
    <property type="entry name" value="Phage_tape_measure_N"/>
</dbReference>
<accession>A0A2T6B5C6</accession>
<name>A0A2T6B5C6_9RHOB</name>
<evidence type="ECO:0000259" key="3">
    <source>
        <dbReference type="Pfam" id="PF09718"/>
    </source>
</evidence>
<dbReference type="OrthoDB" id="7710249at2"/>
<dbReference type="Pfam" id="PF06791">
    <property type="entry name" value="TMP_2"/>
    <property type="match status" value="1"/>
</dbReference>
<comment type="caution">
    <text evidence="4">The sequence shown here is derived from an EMBL/GenBank/DDBJ whole genome shotgun (WGS) entry which is preliminary data.</text>
</comment>